<dbReference type="EMBL" id="JFHU01000215">
    <property type="protein sequence ID" value="EXX85689.1"/>
    <property type="molecule type" value="Genomic_DNA"/>
</dbReference>
<feature type="transmembrane region" description="Helical" evidence="1">
    <location>
        <begin position="20"/>
        <end position="41"/>
    </location>
</feature>
<keyword evidence="4" id="KW-1185">Reference proteome</keyword>
<dbReference type="AlphaFoldDB" id="A0A9W5RZS7"/>
<keyword evidence="1" id="KW-0472">Membrane</keyword>
<gene>
    <name evidence="3" type="ORF">BG53_07890</name>
</gene>
<organism evidence="3 4">
    <name type="scientific">Paenibacillus darwinianus</name>
    <dbReference type="NCBI Taxonomy" id="1380763"/>
    <lineage>
        <taxon>Bacteria</taxon>
        <taxon>Bacillati</taxon>
        <taxon>Bacillota</taxon>
        <taxon>Bacilli</taxon>
        <taxon>Bacillales</taxon>
        <taxon>Paenibacillaceae</taxon>
        <taxon>Paenibacillus</taxon>
    </lineage>
</organism>
<feature type="domain" description="YdbS-like PH" evidence="2">
    <location>
        <begin position="73"/>
        <end position="149"/>
    </location>
</feature>
<feature type="transmembrane region" description="Helical" evidence="1">
    <location>
        <begin position="47"/>
        <end position="68"/>
    </location>
</feature>
<evidence type="ECO:0000259" key="2">
    <source>
        <dbReference type="Pfam" id="PF03703"/>
    </source>
</evidence>
<dbReference type="RefSeq" id="WP_036579573.1">
    <property type="nucleotide sequence ID" value="NZ_KK082127.1"/>
</dbReference>
<proteinExistence type="predicted"/>
<dbReference type="Proteomes" id="UP000053750">
    <property type="component" value="Unassembled WGS sequence"/>
</dbReference>
<dbReference type="Pfam" id="PF03703">
    <property type="entry name" value="bPH_2"/>
    <property type="match status" value="1"/>
</dbReference>
<name>A0A9W5RZS7_9BACL</name>
<evidence type="ECO:0000313" key="4">
    <source>
        <dbReference type="Proteomes" id="UP000053750"/>
    </source>
</evidence>
<dbReference type="PANTHER" id="PTHR34473">
    <property type="entry name" value="UPF0699 TRANSMEMBRANE PROTEIN YDBS"/>
    <property type="match status" value="1"/>
</dbReference>
<accession>A0A9W5RZS7</accession>
<reference evidence="3 4" key="1">
    <citation type="submission" date="2014-02" db="EMBL/GenBank/DDBJ databases">
        <title>Genome sequence of Paenibacillus darwinianus reveals adaptive mechanisms for survival in Antarctic soils.</title>
        <authorList>
            <person name="Dsouza M."/>
            <person name="Taylor M.W."/>
            <person name="Turner S.J."/>
            <person name="Aislabie J."/>
        </authorList>
    </citation>
    <scope>NUCLEOTIDE SEQUENCE [LARGE SCALE GENOMIC DNA]</scope>
    <source>
        <strain evidence="3 4">CE1</strain>
    </source>
</reference>
<sequence length="160" mass="18346">MTYQQPQQSIDRNALKAWRISGMISAAVYAVVLGILLFLTLRFQWPAWIFTAASLAAVTGVYVETVLFPNLRWKHFRYDIHEHEIDLQYGIFIRRRVLIPMVKVQHVDTKQGPLLRRYGLATVTFSTAAGSHEIPALNEARAEQVRNRIALLARISDEEI</sequence>
<evidence type="ECO:0000313" key="3">
    <source>
        <dbReference type="EMBL" id="EXX85689.1"/>
    </source>
</evidence>
<dbReference type="InterPro" id="IPR005182">
    <property type="entry name" value="YdbS-like_PH"/>
</dbReference>
<dbReference type="PANTHER" id="PTHR34473:SF2">
    <property type="entry name" value="UPF0699 TRANSMEMBRANE PROTEIN YDBT"/>
    <property type="match status" value="1"/>
</dbReference>
<comment type="caution">
    <text evidence="3">The sequence shown here is derived from an EMBL/GenBank/DDBJ whole genome shotgun (WGS) entry which is preliminary data.</text>
</comment>
<keyword evidence="1" id="KW-0812">Transmembrane</keyword>
<protein>
    <submittedName>
        <fullName evidence="3">Membrane protein</fullName>
    </submittedName>
</protein>
<evidence type="ECO:0000256" key="1">
    <source>
        <dbReference type="SAM" id="Phobius"/>
    </source>
</evidence>
<keyword evidence="1" id="KW-1133">Transmembrane helix</keyword>